<organism evidence="2 3">
    <name type="scientific">Plantactinospora soyae</name>
    <dbReference type="NCBI Taxonomy" id="1544732"/>
    <lineage>
        <taxon>Bacteria</taxon>
        <taxon>Bacillati</taxon>
        <taxon>Actinomycetota</taxon>
        <taxon>Actinomycetes</taxon>
        <taxon>Micromonosporales</taxon>
        <taxon>Micromonosporaceae</taxon>
        <taxon>Plantactinospora</taxon>
    </lineage>
</organism>
<dbReference type="Proteomes" id="UP000649753">
    <property type="component" value="Unassembled WGS sequence"/>
</dbReference>
<feature type="transmembrane region" description="Helical" evidence="1">
    <location>
        <begin position="73"/>
        <end position="97"/>
    </location>
</feature>
<sequence length="112" mass="12519">MIRRFLLWMANMLVGGATVVSGVALIPAQERGSTVFPALLVWLTAVLVGVLLSAPFFTDPPDPNGGWMLTLPIYLWLFLIVFRMISWLGFTILRLVWIGIDQLRNTAKPHTP</sequence>
<comment type="caution">
    <text evidence="2">The sequence shown here is derived from an EMBL/GenBank/DDBJ whole genome shotgun (WGS) entry which is preliminary data.</text>
</comment>
<evidence type="ECO:0000256" key="1">
    <source>
        <dbReference type="SAM" id="Phobius"/>
    </source>
</evidence>
<dbReference type="EMBL" id="JADBEB010000001">
    <property type="protein sequence ID" value="MBE1485400.1"/>
    <property type="molecule type" value="Genomic_DNA"/>
</dbReference>
<keyword evidence="1" id="KW-0472">Membrane</keyword>
<accession>A0A927QV75</accession>
<proteinExistence type="predicted"/>
<keyword evidence="1" id="KW-1133">Transmembrane helix</keyword>
<feature type="transmembrane region" description="Helical" evidence="1">
    <location>
        <begin position="38"/>
        <end position="58"/>
    </location>
</feature>
<keyword evidence="1" id="KW-0812">Transmembrane</keyword>
<evidence type="ECO:0000313" key="2">
    <source>
        <dbReference type="EMBL" id="MBE1485400.1"/>
    </source>
</evidence>
<keyword evidence="3" id="KW-1185">Reference proteome</keyword>
<feature type="transmembrane region" description="Helical" evidence="1">
    <location>
        <begin position="6"/>
        <end position="26"/>
    </location>
</feature>
<name>A0A927QV75_9ACTN</name>
<reference evidence="2" key="1">
    <citation type="submission" date="2020-10" db="EMBL/GenBank/DDBJ databases">
        <title>Sequencing the genomes of 1000 actinobacteria strains.</title>
        <authorList>
            <person name="Klenk H.-P."/>
        </authorList>
    </citation>
    <scope>NUCLEOTIDE SEQUENCE</scope>
    <source>
        <strain evidence="2">DSM 46832</strain>
    </source>
</reference>
<dbReference type="AlphaFoldDB" id="A0A927QV75"/>
<dbReference type="RefSeq" id="WP_192765590.1">
    <property type="nucleotide sequence ID" value="NZ_JADBEB010000001.1"/>
</dbReference>
<protein>
    <submittedName>
        <fullName evidence="2">Uncharacterized membrane protein (DUF106 family)</fullName>
    </submittedName>
</protein>
<gene>
    <name evidence="2" type="ORF">H4W31_001038</name>
</gene>
<evidence type="ECO:0000313" key="3">
    <source>
        <dbReference type="Proteomes" id="UP000649753"/>
    </source>
</evidence>